<dbReference type="Pfam" id="PF07811">
    <property type="entry name" value="TadE"/>
    <property type="match status" value="1"/>
</dbReference>
<keyword evidence="1" id="KW-0812">Transmembrane</keyword>
<evidence type="ECO:0000259" key="2">
    <source>
        <dbReference type="Pfam" id="PF07811"/>
    </source>
</evidence>
<dbReference type="KEGG" id="gaw:V144x_46590"/>
<evidence type="ECO:0000313" key="4">
    <source>
        <dbReference type="EMBL" id="QDU11771.1"/>
    </source>
</evidence>
<dbReference type="InterPro" id="IPR012495">
    <property type="entry name" value="TadE-like_dom"/>
</dbReference>
<evidence type="ECO:0000313" key="5">
    <source>
        <dbReference type="Proteomes" id="UP000318384"/>
    </source>
</evidence>
<dbReference type="Proteomes" id="UP000318384">
    <property type="component" value="Chromosome"/>
</dbReference>
<protein>
    <submittedName>
        <fullName evidence="4">TadE-like protein</fullName>
    </submittedName>
</protein>
<keyword evidence="1" id="KW-0472">Membrane</keyword>
<reference evidence="5 6" key="1">
    <citation type="submission" date="2019-03" db="EMBL/GenBank/DDBJ databases">
        <title>Deep-cultivation of Planctomycetes and their phenomic and genomic characterization uncovers novel biology.</title>
        <authorList>
            <person name="Wiegand S."/>
            <person name="Jogler M."/>
            <person name="Boedeker C."/>
            <person name="Pinto D."/>
            <person name="Vollmers J."/>
            <person name="Rivas-Marin E."/>
            <person name="Kohn T."/>
            <person name="Peeters S.H."/>
            <person name="Heuer A."/>
            <person name="Rast P."/>
            <person name="Oberbeckmann S."/>
            <person name="Bunk B."/>
            <person name="Jeske O."/>
            <person name="Meyerdierks A."/>
            <person name="Storesund J.E."/>
            <person name="Kallscheuer N."/>
            <person name="Luecker S."/>
            <person name="Lage O.M."/>
            <person name="Pohl T."/>
            <person name="Merkel B.J."/>
            <person name="Hornburger P."/>
            <person name="Mueller R.-W."/>
            <person name="Bruemmer F."/>
            <person name="Labrenz M."/>
            <person name="Spormann A.M."/>
            <person name="Op den Camp H."/>
            <person name="Overmann J."/>
            <person name="Amann R."/>
            <person name="Jetten M.S.M."/>
            <person name="Mascher T."/>
            <person name="Medema M.H."/>
            <person name="Devos D.P."/>
            <person name="Kaster A.-K."/>
            <person name="Ovreas L."/>
            <person name="Rohde M."/>
            <person name="Galperin M.Y."/>
            <person name="Jogler C."/>
        </authorList>
    </citation>
    <scope>NUCLEOTIDE SEQUENCE [LARGE SCALE GENOMIC DNA]</scope>
    <source>
        <strain evidence="3 6">V144</strain>
        <strain evidence="4 5">V202</strain>
    </source>
</reference>
<sequence length="139" mass="15493">MKFKRIHKRTKKQTKRSGFLSMELVLVLPIFGIVLFALLEFTLLFYARADVVEASRIGARLATLPGVTQENVEQEVLKILPPQLGQGAVIQTELGEHAGDVVTVAVSIPMSLASPNLLWPIGYDLTEQNLYSETRMIKE</sequence>
<accession>A0A517X2P2</accession>
<accession>A0A517W1M1</accession>
<evidence type="ECO:0000256" key="1">
    <source>
        <dbReference type="SAM" id="Phobius"/>
    </source>
</evidence>
<keyword evidence="5" id="KW-1185">Reference proteome</keyword>
<dbReference type="OrthoDB" id="214302at2"/>
<proteinExistence type="predicted"/>
<dbReference type="Proteomes" id="UP000318704">
    <property type="component" value="Chromosome"/>
</dbReference>
<dbReference type="EMBL" id="CP037422">
    <property type="protein sequence ID" value="QDU11771.1"/>
    <property type="molecule type" value="Genomic_DNA"/>
</dbReference>
<name>A0A517X2P2_9PLAN</name>
<feature type="transmembrane region" description="Helical" evidence="1">
    <location>
        <begin position="20"/>
        <end position="47"/>
    </location>
</feature>
<organism evidence="4 5">
    <name type="scientific">Gimesia aquarii</name>
    <dbReference type="NCBI Taxonomy" id="2527964"/>
    <lineage>
        <taxon>Bacteria</taxon>
        <taxon>Pseudomonadati</taxon>
        <taxon>Planctomycetota</taxon>
        <taxon>Planctomycetia</taxon>
        <taxon>Planctomycetales</taxon>
        <taxon>Planctomycetaceae</taxon>
        <taxon>Gimesia</taxon>
    </lineage>
</organism>
<feature type="domain" description="TadE-like" evidence="2">
    <location>
        <begin position="21"/>
        <end position="60"/>
    </location>
</feature>
<keyword evidence="1" id="KW-1133">Transmembrane helix</keyword>
<dbReference type="AlphaFoldDB" id="A0A517X2P2"/>
<dbReference type="RefSeq" id="WP_144988396.1">
    <property type="nucleotide sequence ID" value="NZ_CP037422.1"/>
</dbReference>
<evidence type="ECO:0000313" key="3">
    <source>
        <dbReference type="EMBL" id="QDT99149.1"/>
    </source>
</evidence>
<dbReference type="EMBL" id="CP037920">
    <property type="protein sequence ID" value="QDT99149.1"/>
    <property type="molecule type" value="Genomic_DNA"/>
</dbReference>
<evidence type="ECO:0000313" key="6">
    <source>
        <dbReference type="Proteomes" id="UP000318704"/>
    </source>
</evidence>
<gene>
    <name evidence="3" type="ORF">V144x_46590</name>
    <name evidence="4" type="ORF">V202x_51950</name>
</gene>